<dbReference type="InterPro" id="IPR044613">
    <property type="entry name" value="Nep1/2-like"/>
</dbReference>
<name>A0A5E4MIM7_9HEMI</name>
<dbReference type="OrthoDB" id="5065855at2759"/>
<keyword evidence="3" id="KW-0378">Hydrolase</keyword>
<organism evidence="6 7">
    <name type="scientific">Cinara cedri</name>
    <dbReference type="NCBI Taxonomy" id="506608"/>
    <lineage>
        <taxon>Eukaryota</taxon>
        <taxon>Metazoa</taxon>
        <taxon>Ecdysozoa</taxon>
        <taxon>Arthropoda</taxon>
        <taxon>Hexapoda</taxon>
        <taxon>Insecta</taxon>
        <taxon>Pterygota</taxon>
        <taxon>Neoptera</taxon>
        <taxon>Paraneoptera</taxon>
        <taxon>Hemiptera</taxon>
        <taxon>Sternorrhyncha</taxon>
        <taxon>Aphidomorpha</taxon>
        <taxon>Aphidoidea</taxon>
        <taxon>Aphididae</taxon>
        <taxon>Lachninae</taxon>
        <taxon>Cinara</taxon>
    </lineage>
</organism>
<protein>
    <submittedName>
        <fullName evidence="6">Ulp1 protease family, C-terminal catalytic domain</fullName>
    </submittedName>
</protein>
<dbReference type="Pfam" id="PF02902">
    <property type="entry name" value="Peptidase_C48"/>
    <property type="match status" value="1"/>
</dbReference>
<evidence type="ECO:0000313" key="6">
    <source>
        <dbReference type="EMBL" id="VVC31390.1"/>
    </source>
</evidence>
<keyword evidence="7" id="KW-1185">Reference proteome</keyword>
<dbReference type="Proteomes" id="UP000325440">
    <property type="component" value="Unassembled WGS sequence"/>
</dbReference>
<gene>
    <name evidence="6" type="ORF">CINCED_3A008314</name>
</gene>
<dbReference type="PROSITE" id="PS50600">
    <property type="entry name" value="ULP_PROTEASE"/>
    <property type="match status" value="1"/>
</dbReference>
<accession>A0A5E4MIM7</accession>
<proteinExistence type="inferred from homology"/>
<evidence type="ECO:0000256" key="1">
    <source>
        <dbReference type="ARBA" id="ARBA00005234"/>
    </source>
</evidence>
<sequence length="234" mass="27280">MVQFFKKTIKMSKPYRSSKEKDPVVLSYENFLLHQSDISLLIDDQWLNDSVIGFYMEYLNNDVFKNSSKVYFISPEIVQCIKECNVDDIAVFLDPLVKDKSYSYIFFPLNDQEQLQSVGGTHWSLVVYGTKHRRLFHMDSIWDSNEKQARKLALKLKFYFKDIIDIITPLPTRQQQNSYDCGIHLMCNAENVARYVCANSDIRDVDPVDMEDLENKRTDLVGLIYKLAGKEISS</sequence>
<evidence type="ECO:0000256" key="4">
    <source>
        <dbReference type="ARBA" id="ARBA00022807"/>
    </source>
</evidence>
<dbReference type="SUPFAM" id="SSF54001">
    <property type="entry name" value="Cysteine proteinases"/>
    <property type="match status" value="1"/>
</dbReference>
<evidence type="ECO:0000256" key="2">
    <source>
        <dbReference type="ARBA" id="ARBA00022670"/>
    </source>
</evidence>
<dbReference type="GO" id="GO:0006508">
    <property type="term" value="P:proteolysis"/>
    <property type="evidence" value="ECO:0007669"/>
    <property type="project" value="UniProtKB-KW"/>
</dbReference>
<keyword evidence="4" id="KW-0788">Thiol protease</keyword>
<evidence type="ECO:0000259" key="5">
    <source>
        <dbReference type="PROSITE" id="PS50600"/>
    </source>
</evidence>
<dbReference type="PANTHER" id="PTHR46468">
    <property type="entry name" value="SENTRIN-SPECIFIC PROTEASE 8"/>
    <property type="match status" value="1"/>
</dbReference>
<keyword evidence="2 6" id="KW-0645">Protease</keyword>
<dbReference type="GO" id="GO:0019784">
    <property type="term" value="F:deNEDDylase activity"/>
    <property type="evidence" value="ECO:0007669"/>
    <property type="project" value="InterPro"/>
</dbReference>
<evidence type="ECO:0000256" key="3">
    <source>
        <dbReference type="ARBA" id="ARBA00022801"/>
    </source>
</evidence>
<feature type="domain" description="Ubiquitin-like protease family profile" evidence="5">
    <location>
        <begin position="31"/>
        <end position="192"/>
    </location>
</feature>
<dbReference type="Gene3D" id="3.40.395.10">
    <property type="entry name" value="Adenoviral Proteinase, Chain A"/>
    <property type="match status" value="1"/>
</dbReference>
<dbReference type="GO" id="GO:0008234">
    <property type="term" value="F:cysteine-type peptidase activity"/>
    <property type="evidence" value="ECO:0007669"/>
    <property type="project" value="UniProtKB-KW"/>
</dbReference>
<dbReference type="AlphaFoldDB" id="A0A5E4MIM7"/>
<dbReference type="EMBL" id="CABPRJ010000949">
    <property type="protein sequence ID" value="VVC31390.1"/>
    <property type="molecule type" value="Genomic_DNA"/>
</dbReference>
<reference evidence="6 7" key="1">
    <citation type="submission" date="2019-08" db="EMBL/GenBank/DDBJ databases">
        <authorList>
            <person name="Alioto T."/>
            <person name="Alioto T."/>
            <person name="Gomez Garrido J."/>
        </authorList>
    </citation>
    <scope>NUCLEOTIDE SEQUENCE [LARGE SCALE GENOMIC DNA]</scope>
</reference>
<evidence type="ECO:0000313" key="7">
    <source>
        <dbReference type="Proteomes" id="UP000325440"/>
    </source>
</evidence>
<dbReference type="GO" id="GO:0000338">
    <property type="term" value="P:protein deneddylation"/>
    <property type="evidence" value="ECO:0007669"/>
    <property type="project" value="TreeGrafter"/>
</dbReference>
<dbReference type="InterPro" id="IPR003653">
    <property type="entry name" value="Peptidase_C48_C"/>
</dbReference>
<dbReference type="InterPro" id="IPR038765">
    <property type="entry name" value="Papain-like_cys_pep_sf"/>
</dbReference>
<comment type="similarity">
    <text evidence="1">Belongs to the peptidase C48 family.</text>
</comment>
<dbReference type="PANTHER" id="PTHR46468:SF1">
    <property type="entry name" value="SENTRIN-SPECIFIC PROTEASE 8"/>
    <property type="match status" value="1"/>
</dbReference>